<dbReference type="EMBL" id="CP000252">
    <property type="protein sequence ID" value="ABC77502.1"/>
    <property type="molecule type" value="Genomic_DNA"/>
</dbReference>
<dbReference type="PRINTS" id="PR00476">
    <property type="entry name" value="PHFRCTKINASE"/>
</dbReference>
<dbReference type="GO" id="GO:0061621">
    <property type="term" value="P:canonical glycolysis"/>
    <property type="evidence" value="ECO:0007669"/>
    <property type="project" value="TreeGrafter"/>
</dbReference>
<reference evidence="11 12" key="1">
    <citation type="journal article" date="2007" name="Proc. Natl. Acad. Sci. U.S.A.">
        <title>The genome of Syntrophus aciditrophicus: life at the thermodynamic limit of microbial growth.</title>
        <authorList>
            <person name="McInerney M.J."/>
            <person name="Rohlin L."/>
            <person name="Mouttaki H."/>
            <person name="Kim U."/>
            <person name="Krupp R.S."/>
            <person name="Rios-Hernandez L."/>
            <person name="Sieber J."/>
            <person name="Struchtemeyer C.G."/>
            <person name="Bhattacharyya A."/>
            <person name="Campbell J.W."/>
            <person name="Gunsalus R.P."/>
        </authorList>
    </citation>
    <scope>NUCLEOTIDE SEQUENCE [LARGE SCALE GENOMIC DNA]</scope>
    <source>
        <strain evidence="11 12">SB</strain>
    </source>
</reference>
<dbReference type="GO" id="GO:0048029">
    <property type="term" value="F:monosaccharide binding"/>
    <property type="evidence" value="ECO:0007669"/>
    <property type="project" value="TreeGrafter"/>
</dbReference>
<dbReference type="PANTHER" id="PTHR13697">
    <property type="entry name" value="PHOSPHOFRUCTOKINASE"/>
    <property type="match status" value="1"/>
</dbReference>
<organism evidence="11 12">
    <name type="scientific">Syntrophus aciditrophicus (strain SB)</name>
    <dbReference type="NCBI Taxonomy" id="56780"/>
    <lineage>
        <taxon>Bacteria</taxon>
        <taxon>Pseudomonadati</taxon>
        <taxon>Thermodesulfobacteriota</taxon>
        <taxon>Syntrophia</taxon>
        <taxon>Syntrophales</taxon>
        <taxon>Syntrophaceae</taxon>
        <taxon>Syntrophus</taxon>
    </lineage>
</organism>
<comment type="cofactor">
    <cofactor evidence="1">
        <name>Mg(2+)</name>
        <dbReference type="ChEBI" id="CHEBI:18420"/>
    </cofactor>
</comment>
<sequence length="404" mass="44816">MLKASRKQMARARQGTEEYYQFIYLTSEFINHGRLLMKMKIAVLTGGGDCPGLNGAVKWVTKSATDQWLGSKRSMSFEVIGITDGWRGLVDVDPDDPKSLAKYTRPLDEEIVRTWDRYGGTNLGTSRTNPFNPKNDRSEILLDNIKKLGIDVVVAIGGEDTLGAAYSLHKLGIKTVGIPKTIDNDLVGTDYSIGFDTAVNVITEEIDRLRTTAGSHSRIFVVETMGRHAGWLALHGGECSGAYIILIPEHPFNLDEICTLLQERKGREIRYAILVVSEGAKPVGQKEFITSSKIDEFGHVALGGIAKFVADEIEGRTSLETRHLILSHLQRGGTPSAHDRLMARWFGIAAVDMIINEDFGRMASLQRGEITSVPLKECIGKLKLVDTVKYYDKERYNGRRSIIS</sequence>
<dbReference type="eggNOG" id="COG0205">
    <property type="taxonomic scope" value="Bacteria"/>
</dbReference>
<dbReference type="PROSITE" id="PS00433">
    <property type="entry name" value="PHOSPHOFRUCTOKINASE"/>
    <property type="match status" value="1"/>
</dbReference>
<dbReference type="Gene3D" id="3.40.50.460">
    <property type="entry name" value="Phosphofructokinase domain"/>
    <property type="match status" value="1"/>
</dbReference>
<dbReference type="NCBIfam" id="NF002872">
    <property type="entry name" value="PRK03202.1"/>
    <property type="match status" value="1"/>
</dbReference>
<protein>
    <submittedName>
        <fullName evidence="11">6-phosphofructokinase</fullName>
        <ecNumber evidence="11">2.7.1.11</ecNumber>
    </submittedName>
</protein>
<gene>
    <name evidence="11" type="ORF">SYN_00886</name>
</gene>
<dbReference type="Proteomes" id="UP000001933">
    <property type="component" value="Chromosome"/>
</dbReference>
<dbReference type="GO" id="GO:0030388">
    <property type="term" value="P:fructose 1,6-bisphosphate metabolic process"/>
    <property type="evidence" value="ECO:0007669"/>
    <property type="project" value="TreeGrafter"/>
</dbReference>
<dbReference type="InterPro" id="IPR035966">
    <property type="entry name" value="PKF_sf"/>
</dbReference>
<dbReference type="InterPro" id="IPR022953">
    <property type="entry name" value="ATP_PFK"/>
</dbReference>
<dbReference type="GO" id="GO:0005524">
    <property type="term" value="F:ATP binding"/>
    <property type="evidence" value="ECO:0007669"/>
    <property type="project" value="TreeGrafter"/>
</dbReference>
<evidence type="ECO:0000256" key="2">
    <source>
        <dbReference type="ARBA" id="ARBA00004679"/>
    </source>
</evidence>
<keyword evidence="3" id="KW-0963">Cytoplasm</keyword>
<evidence type="ECO:0000256" key="7">
    <source>
        <dbReference type="ARBA" id="ARBA00022842"/>
    </source>
</evidence>
<dbReference type="GO" id="GO:0070095">
    <property type="term" value="F:fructose-6-phosphate binding"/>
    <property type="evidence" value="ECO:0007669"/>
    <property type="project" value="TreeGrafter"/>
</dbReference>
<keyword evidence="7" id="KW-0460">Magnesium</keyword>
<dbReference type="GO" id="GO:0046872">
    <property type="term" value="F:metal ion binding"/>
    <property type="evidence" value="ECO:0007669"/>
    <property type="project" value="UniProtKB-KW"/>
</dbReference>
<evidence type="ECO:0000256" key="5">
    <source>
        <dbReference type="ARBA" id="ARBA00022723"/>
    </source>
</evidence>
<evidence type="ECO:0000313" key="11">
    <source>
        <dbReference type="EMBL" id="ABC77502.1"/>
    </source>
</evidence>
<dbReference type="KEGG" id="sat:SYN_00886"/>
<dbReference type="UniPathway" id="UPA00109">
    <property type="reaction ID" value="UER00182"/>
</dbReference>
<dbReference type="GO" id="GO:0016208">
    <property type="term" value="F:AMP binding"/>
    <property type="evidence" value="ECO:0007669"/>
    <property type="project" value="TreeGrafter"/>
</dbReference>
<keyword evidence="6" id="KW-0418">Kinase</keyword>
<evidence type="ECO:0000259" key="10">
    <source>
        <dbReference type="Pfam" id="PF00365"/>
    </source>
</evidence>
<dbReference type="PANTHER" id="PTHR13697:SF52">
    <property type="entry name" value="ATP-DEPENDENT 6-PHOSPHOFRUCTOKINASE 3"/>
    <property type="match status" value="1"/>
</dbReference>
<accession>Q2LTU1</accession>
<evidence type="ECO:0000313" key="12">
    <source>
        <dbReference type="Proteomes" id="UP000001933"/>
    </source>
</evidence>
<evidence type="ECO:0000256" key="8">
    <source>
        <dbReference type="ARBA" id="ARBA00023152"/>
    </source>
</evidence>
<dbReference type="InterPro" id="IPR000023">
    <property type="entry name" value="Phosphofructokinase_dom"/>
</dbReference>
<dbReference type="GO" id="GO:0006002">
    <property type="term" value="P:fructose 6-phosphate metabolic process"/>
    <property type="evidence" value="ECO:0007669"/>
    <property type="project" value="InterPro"/>
</dbReference>
<keyword evidence="5" id="KW-0479">Metal-binding</keyword>
<keyword evidence="8" id="KW-0324">Glycolysis</keyword>
<dbReference type="GO" id="GO:0042802">
    <property type="term" value="F:identical protein binding"/>
    <property type="evidence" value="ECO:0007669"/>
    <property type="project" value="TreeGrafter"/>
</dbReference>
<dbReference type="EC" id="2.7.1.11" evidence="11"/>
<dbReference type="GO" id="GO:0003872">
    <property type="term" value="F:6-phosphofructokinase activity"/>
    <property type="evidence" value="ECO:0007669"/>
    <property type="project" value="UniProtKB-EC"/>
</dbReference>
<comment type="similarity">
    <text evidence="9">Belongs to the phosphofructokinase type A (PFKA) family.</text>
</comment>
<dbReference type="AlphaFoldDB" id="Q2LTU1"/>
<dbReference type="Gene3D" id="3.40.50.450">
    <property type="match status" value="1"/>
</dbReference>
<comment type="pathway">
    <text evidence="2">Carbohydrate degradation; glycolysis; D-glyceraldehyde 3-phosphate and glycerone phosphate from D-glucose: step 3/4.</text>
</comment>
<keyword evidence="4 11" id="KW-0808">Transferase</keyword>
<dbReference type="Pfam" id="PF00365">
    <property type="entry name" value="PFK"/>
    <property type="match status" value="1"/>
</dbReference>
<keyword evidence="12" id="KW-1185">Reference proteome</keyword>
<evidence type="ECO:0000256" key="3">
    <source>
        <dbReference type="ARBA" id="ARBA00022490"/>
    </source>
</evidence>
<dbReference type="FunCoup" id="Q2LTU1">
    <property type="interactions" value="468"/>
</dbReference>
<dbReference type="HOGENOM" id="CLU_020655_0_0_7"/>
<dbReference type="InterPro" id="IPR015912">
    <property type="entry name" value="Phosphofructokinase_CS"/>
</dbReference>
<evidence type="ECO:0000256" key="1">
    <source>
        <dbReference type="ARBA" id="ARBA00001946"/>
    </source>
</evidence>
<evidence type="ECO:0000256" key="6">
    <source>
        <dbReference type="ARBA" id="ARBA00022777"/>
    </source>
</evidence>
<dbReference type="GO" id="GO:0005945">
    <property type="term" value="C:6-phosphofructokinase complex"/>
    <property type="evidence" value="ECO:0007669"/>
    <property type="project" value="TreeGrafter"/>
</dbReference>
<dbReference type="InParanoid" id="Q2LTU1"/>
<evidence type="ECO:0000256" key="9">
    <source>
        <dbReference type="ARBA" id="ARBA00038478"/>
    </source>
</evidence>
<evidence type="ECO:0000256" key="4">
    <source>
        <dbReference type="ARBA" id="ARBA00022679"/>
    </source>
</evidence>
<feature type="domain" description="Phosphofructokinase" evidence="10">
    <location>
        <begin position="40"/>
        <end position="354"/>
    </location>
</feature>
<dbReference type="STRING" id="56780.SYN_00886"/>
<dbReference type="SUPFAM" id="SSF53784">
    <property type="entry name" value="Phosphofructokinase"/>
    <property type="match status" value="1"/>
</dbReference>
<name>Q2LTU1_SYNAS</name>
<proteinExistence type="inferred from homology"/>